<dbReference type="CDD" id="cd19941">
    <property type="entry name" value="TIL"/>
    <property type="match status" value="7"/>
</dbReference>
<comment type="caution">
    <text evidence="12">The sequence shown here is derived from an EMBL/GenBank/DDBJ whole genome shotgun (WGS) entry which is preliminary data.</text>
</comment>
<evidence type="ECO:0000256" key="1">
    <source>
        <dbReference type="ARBA" id="ARBA00004613"/>
    </source>
</evidence>
<dbReference type="InterPro" id="IPR014853">
    <property type="entry name" value="VWF/SSPO/ZAN-like_Cys-rich_dom"/>
</dbReference>
<keyword evidence="2" id="KW-0964">Secreted</keyword>
<keyword evidence="4" id="KW-0677">Repeat</keyword>
<dbReference type="PANTHER" id="PTHR11339:SF408">
    <property type="entry name" value="MUCIN-5B"/>
    <property type="match status" value="1"/>
</dbReference>
<feature type="disulfide bond" evidence="7">
    <location>
        <begin position="4002"/>
        <end position="4052"/>
    </location>
</feature>
<dbReference type="Proteomes" id="UP000250572">
    <property type="component" value="Unassembled WGS sequence"/>
</dbReference>
<sequence length="4095" mass="452768">MNNCSKSCVIYGSGHHRTFDMQRYEFQGDCTYVAIKNNCFNKTEETDIEVITQDEPCGSTGTTCSKSVKIKLGRAVITLSDGTYKEENGTENEYQITNLGFYIVVASDIGLTVIWDRKTYFVIQLESNFMSKVCGLCGNFDGNGENDFTTRSGLVVSSPLEFANSWKGSSSCSDVDKIIDACEKRPYRDHWAEKKCDIIRGDTFKECHSKVEPQLFYENCVKDTCACDTGGDCECFCSAVAAYAQACNEANQNETFYFCNCTMAKCIGSNTLQLVPYECPPIKNITCSNGKTPVLVYDEYQCCQHYQCDCKLFGECKGWGDHHYSTFDGLSYKYHGNCSYYLMKEIAPRDDLEIYIDKIHCDPFEDPSCPQSLNVNYGAEHIKLVYFILNEQPDLKAFTNEVSLKLPYWKQGVKVMSTGTNLVLEILRLNVVVKFGRTGFSINLPYKYFGGNTQGHCGTCTNSQDDDCWLPGGTVSQGCTEIANGWLLEKNTGCNTGGEPTLKPTCIPSSVCELLKSSVFAECHSRISPDNYYKGCVSDSCHVPKGANPVECSSLATYAAACSDVGVCIHWRNHTNLCASDCPSDKIYKPCGPAGQPTCEDSPNDPGMDLTTEGCFCPEGMKLFSRESKICVKNCGCLDPNGTPREFNETFEYQCQNCVCDESTKTVICKPKTCPPTALPRCMGPDYVLVNQTDPSNPCCNVHVCQCQVHACPDINMNCDVGFKPNISVPEGKCCPKLRCEPKRVCVLNDVEYQPGSSAPGQKCENCFCSSNSSSGGLMKIKCEKQQCDKTCRKITLKQARLSTSNLSTECPYPKEYFNCSTGMADNQRSHCVKRCLNLDDDVCDASQCVSGCMCPAGQFDDGQGSCVQNTEDCSCKHNGGKWKCTSNDCSKSCIIYGSGHHKTFDKQLYEFQGDCSYVAVKNKCSNKTVEDEIEVITEDEPCGSSGTTCSKTVRIQLGKHVIILSDGTFKEIVLENGTEIPYEITNRGFYIIVHSSIGLRVTWDRKTYFVITLEPSYKGEVCGLCGNVDGNGENDFTTRSGLVVSSPLEFANSWKGDSSCSNVDKVIDACEKTPHRDHWAKMKCKIINADTFKECHSKVEPQPYYEKCVKDSCACDTGGDCECFCSAVAAYAQACNDAGVAISWRTPEICPVFCDFYNFHNEQYDCLWHYHPCTPMTYQDCSSFSGQRFEGECEGWGDPHYITFDGKYYSYQGNCTYYLMKEITPMHGLEILIENVHCDPTEDVSCPRALIVNYGAQSIKLINFNLGGTPNLKAFKNEDVENLRLPYWKDGIKVMSNNVNLVLDILRLKVVVKFGRTGFSINLPYNYFGGNTQGHCAFSLNGENDTRTFLIGTCSNNQDDDCRLPSGKVAENCGVMADDWLVKKDEGKAGCIPKRNPPEKPCKPNPDSVCELLKDPSGAFAQCHSQISPVNFYTGCVFDSCYVHNRAVECTSLETYAAACAEIGICIDWRKYTNICANNCPSGKIYRSCGPAEQPSCEDNPNDPVMNFTTEGCYCPEGMKLFSKESNICVKSCGCLDPNGKPREFNETFEYKCQTCVCDRSTKTVICTPKTCPPTALPKCMGPGYVLVNQTDPSNPCCNVHACQCQSHACPDIDMNCNVGFMPNISVPEGKCCPEQPKKVCVLNSVEYQPGSSVPGQKCENCICSSSSSSGGLMEIKCKKQQCEETCRRVLKSAPLSLEIAIKLIYQMMTVKTPMKAKMNHGRLAIVPTQEDNHPTGDLNCVERRLMIFLRGAASLGLSDSASMTKSTTLERFTVMKKQTEVRGSHINPFCSTWGNFLYKTFDGTFFNLPSTCNYIFTSQCKSSYESFNIQLQRQEVDGEVSFARILMKLNGIVVEFANTSVTVMNKPVSIPYSEGGISIEKTMSYIRVEAKLGLTFMWNQKDSVWVELDAKFKNQTCGLCGNFNEIKLSNMFVHSEASNSLEEYAMNWKVDSPTETCKVVSSQANENCSDGNRLCKKLLSGPEFKSCRKLIDSESFMKACVQDFCYCNSNSSACLCSTVSEYARQCAHAEKTCPFNMEYKECGSPCIDTCKYRQKSHLCDEHCMDGCFCPSGTILDDISESGCVPVEQCPCFHRGETYNTGESIMMATCSKGEWSCIDANCPAVCSIRGGSHFSTYDDKTYNFHGKCSYVLSKIEDNAFTVLGDFDKCERSDKSTCLSAVTLLYQNHTIIEVKDKNEVSYNQRVFELPFFLDDIKIFRPSTFFTIIHTNFGLDLEIQVVPIMQLYIRADVSLKSKVKGLCGDFNDNSEDDFKTTSGLPERTPEAFANTWRTKINCPDVKNDLADPCTLSIDKNMYAKTWCSLLSDTKGIFSHCHSKIDPAKYFATCLYDTCACENSEECMCAALSSYVHACAAEGVLLKGWRKDVCNKYTTCPSTFVYNYKMTHCGRTCRSLSQSDVTCKVKVTPVDGCGCAKGSFLNEKGVCVSASECPCYAGNRVIQPLEKADVQGQTCTCHAGKLMCTSPMVFFDCSKAKSKEKGSECQKSCNTVDSECVSSQCVSGCVCPDGLLSNGKGGCVKEKDCPCPHDGKYYNPGEKIQVDCNTWKWECTENDCGATCTIYGEGHYITFDKKKFVFKGDCGYVFSQDYCGDDVNGTFRVRTENIPCVESESICSTSIKLYLGRKEIVLSDESVKVISQSKGIDIPFKVHTMGIYVVIEASNGLLLIWNKKTTIMIKLSSTFKGKVCGLCGNYDGAIKNDFTTRSNEIVVNPTEFGNSWKLSSSCSDVNSTLNLCALYSNRRAWAEKHCIIIKSEVFSACHDKVAPEEYYEACVADTCACNTGGDCECFCSAVGAYAEACNEAGACVKWRTPTICPLFCDYYNPDGECEWHYAPCGKSCMKTCRNPSGKCYNKLPPLEGCYPSCPWEQPYFDEVKMKCVPEKECGCYDEDGNHYKDGESMPASENCHNSCSSTHPKCIYDVNACTCVYMNKTYKYDTIVYETHDGDGTCISGVCGPNGTIIGKMAPCTTYAPTTPFAFNTTAGTTEQPVITTKPIPTFTTQAVTSILTFSTPRVSTRSKTTTVPLSSLPPSSSTNTVTERPKTEVASTTIPYIEKTTLTTSTKKPTTQKYTPHTENTTKGTKQPETTTKSTNVSTTPYKETEKPTVTTAQTKEIVTHSTKKPATAPVIIGTTTTTPYRKTPTPTIETKKPTTIITTKPTTPHTETTTTGTKKPETTNIITGKVSTTPYKKTPTPTMQTKNPTSTIVFEKSTTPFVETPTTGITEKSSTIITGKPTTPESTESHSTTVKITTHSFETTAGRTTLCSCQYMNQTFSPGSFMYNKTDGDSYCFTAYCSLNCSVEKHARPCHTTTPPSPPATTKRAGTTTHIVTDCLFLTPPRKDGESWSPDKCTKSTCEKGKEITVHVPCKSAPIPVCDNGFEPVKVFDEGGLCTGWGDPHYNTFDGQYYSFQHNCTYVLVKEIIPKYNLKILIDNENCDSSGTVTCPKALIIYYKNYNVTLTQQRYPKTQNLIYVDGKKVIPTYSNKDFIITSAGIEMVLKIPQIDAIVSFSGLLFSIDLPFSLFHNNTEGQCGYCDNNKKNDCRLPNGEIHPLCSEMAYDWHVMDKNKPYCESVPSRPPPTPGPSKPPCKPALCEIINHEMFKNCHKKIAPNSYYEACKFDVCNMPNSTVGCTSLEAYAKMCAEASVCTDWRNLTKGECAYKCPENKVYKACGPSIVETCNAGFNNKLKQQCAGEAICNGLVEGCFCPEGKMLFDSGSDTCVSSCCTGPAGEPKQIGDTWKSGCQQCICDKNSLSVKCEPLVCPTPKPIKCTEDGEVLVNRTVNCCQELTKKNLNQLTDIQHVQPTECDKKHCSSPAQKCELGFELNVKVSNESCCPVFTCEPKGVCVYKDTEYKPGTNFSKNPCEHCHCTNKQDPETKLNTIECHQIQCNIICKEGYVHVDQPGECCGSCKQTHCIFDVPGLKSPVILKPSETFSPPNDNCTQYDCQKMKDEFIVIRNQTTCPEFDPENCVPGTETSTRRYNCELHKNTTKLYEKNCESVEPVEITSCGGSCAPSSAMYSMEANSLVHSCICCREIATSKKEVAMKCSDGSQIKKTYISIEKCGCQAAQCKEWGKR</sequence>
<keyword evidence="5 7" id="KW-1015">Disulfide bond</keyword>
<dbReference type="Pfam" id="PF00094">
    <property type="entry name" value="VWD"/>
    <property type="match status" value="8"/>
</dbReference>
<organism evidence="12 13">
    <name type="scientific">Gambusia affinis</name>
    <name type="common">Western mosquitofish</name>
    <name type="synonym">Heterandria affinis</name>
    <dbReference type="NCBI Taxonomy" id="33528"/>
    <lineage>
        <taxon>Eukaryota</taxon>
        <taxon>Metazoa</taxon>
        <taxon>Chordata</taxon>
        <taxon>Craniata</taxon>
        <taxon>Vertebrata</taxon>
        <taxon>Euteleostomi</taxon>
        <taxon>Actinopterygii</taxon>
        <taxon>Neopterygii</taxon>
        <taxon>Teleostei</taxon>
        <taxon>Neoteleostei</taxon>
        <taxon>Acanthomorphata</taxon>
        <taxon>Ovalentaria</taxon>
        <taxon>Atherinomorphae</taxon>
        <taxon>Cyprinodontiformes</taxon>
        <taxon>Poeciliidae</taxon>
        <taxon>Poeciliinae</taxon>
        <taxon>Gambusia</taxon>
    </lineage>
</organism>
<feature type="domain" description="VWFC" evidence="10">
    <location>
        <begin position="637"/>
        <end position="706"/>
    </location>
</feature>
<dbReference type="SMART" id="SM00216">
    <property type="entry name" value="VWD"/>
    <property type="match status" value="8"/>
</dbReference>
<dbReference type="PANTHER" id="PTHR11339">
    <property type="entry name" value="EXTRACELLULAR MATRIX GLYCOPROTEIN RELATED"/>
    <property type="match status" value="1"/>
</dbReference>
<dbReference type="STRING" id="33528.ENSGAFP00000030926"/>
<dbReference type="SUPFAM" id="SSF57567">
    <property type="entry name" value="Serine protease inhibitors"/>
    <property type="match status" value="6"/>
</dbReference>
<feature type="domain" description="VWFD" evidence="11">
    <location>
        <begin position="2576"/>
        <end position="2745"/>
    </location>
</feature>
<feature type="domain" description="VWFD" evidence="11">
    <location>
        <begin position="2125"/>
        <end position="2298"/>
    </location>
</feature>
<keyword evidence="3" id="KW-0732">Signal</keyword>
<feature type="domain" description="VWFD" evidence="11">
    <location>
        <begin position="3408"/>
        <end position="3590"/>
    </location>
</feature>
<dbReference type="EMBL" id="NHOQ01000384">
    <property type="protein sequence ID" value="PWA30516.1"/>
    <property type="molecule type" value="Genomic_DNA"/>
</dbReference>
<dbReference type="FunFam" id="2.10.25.10:FF:000674">
    <property type="entry name" value="Mucin-2"/>
    <property type="match status" value="1"/>
</dbReference>
<name>A0A315WGU5_GAMAF</name>
<feature type="region of interest" description="Disordered" evidence="8">
    <location>
        <begin position="3173"/>
        <end position="3194"/>
    </location>
</feature>
<evidence type="ECO:0000259" key="11">
    <source>
        <dbReference type="PROSITE" id="PS51233"/>
    </source>
</evidence>
<dbReference type="SUPFAM" id="SSF57603">
    <property type="entry name" value="FnI-like domain"/>
    <property type="match status" value="1"/>
</dbReference>
<dbReference type="PROSITE" id="PS01225">
    <property type="entry name" value="CTCK_2"/>
    <property type="match status" value="1"/>
</dbReference>
<comment type="caution">
    <text evidence="7">Lacks conserved residue(s) required for the propagation of feature annotation.</text>
</comment>
<feature type="domain" description="VWFD" evidence="11">
    <location>
        <begin position="6"/>
        <end position="173"/>
    </location>
</feature>
<feature type="domain" description="CTCK" evidence="9">
    <location>
        <begin position="4002"/>
        <end position="4090"/>
    </location>
</feature>
<protein>
    <recommendedName>
        <fullName evidence="14">Mucin-5AC</fullName>
    </recommendedName>
</protein>
<dbReference type="SMART" id="SM00041">
    <property type="entry name" value="CT"/>
    <property type="match status" value="1"/>
</dbReference>
<feature type="domain" description="VWFC" evidence="10">
    <location>
        <begin position="3863"/>
        <end position="3930"/>
    </location>
</feature>
<keyword evidence="6" id="KW-0325">Glycoprotein</keyword>
<dbReference type="Gene3D" id="2.10.25.10">
    <property type="entry name" value="Laminin"/>
    <property type="match status" value="6"/>
</dbReference>
<feature type="compositionally biased region" description="Low complexity" evidence="8">
    <location>
        <begin position="3173"/>
        <end position="3189"/>
    </location>
</feature>
<evidence type="ECO:0000259" key="9">
    <source>
        <dbReference type="PROSITE" id="PS01225"/>
    </source>
</evidence>
<dbReference type="SMART" id="SM00215">
    <property type="entry name" value="VWC_out"/>
    <property type="match status" value="2"/>
</dbReference>
<dbReference type="InterPro" id="IPR001846">
    <property type="entry name" value="VWF_type-D"/>
</dbReference>
<feature type="region of interest" description="Disordered" evidence="8">
    <location>
        <begin position="3077"/>
        <end position="3124"/>
    </location>
</feature>
<dbReference type="Pfam" id="PF08742">
    <property type="entry name" value="C8"/>
    <property type="match status" value="8"/>
</dbReference>
<evidence type="ECO:0008006" key="14">
    <source>
        <dbReference type="Google" id="ProtNLM"/>
    </source>
</evidence>
<evidence type="ECO:0000256" key="7">
    <source>
        <dbReference type="PROSITE-ProRule" id="PRU00039"/>
    </source>
</evidence>
<evidence type="ECO:0000256" key="5">
    <source>
        <dbReference type="ARBA" id="ARBA00023157"/>
    </source>
</evidence>
<evidence type="ECO:0000256" key="2">
    <source>
        <dbReference type="ARBA" id="ARBA00022525"/>
    </source>
</evidence>
<dbReference type="GO" id="GO:0005615">
    <property type="term" value="C:extracellular space"/>
    <property type="evidence" value="ECO:0007669"/>
    <property type="project" value="TreeGrafter"/>
</dbReference>
<feature type="compositionally biased region" description="Low complexity" evidence="8">
    <location>
        <begin position="3037"/>
        <end position="3057"/>
    </location>
</feature>
<dbReference type="PROSITE" id="PS01185">
    <property type="entry name" value="CTCK_1"/>
    <property type="match status" value="1"/>
</dbReference>
<feature type="domain" description="VWFD" evidence="11">
    <location>
        <begin position="1192"/>
        <end position="1393"/>
    </location>
</feature>
<dbReference type="InterPro" id="IPR036084">
    <property type="entry name" value="Ser_inhib-like_sf"/>
</dbReference>
<feature type="domain" description="VWFD" evidence="11">
    <location>
        <begin position="892"/>
        <end position="1062"/>
    </location>
</feature>
<accession>A0A315WGU5</accession>
<dbReference type="InterPro" id="IPR006207">
    <property type="entry name" value="Cys_knot_C"/>
</dbReference>
<evidence type="ECO:0000256" key="8">
    <source>
        <dbReference type="SAM" id="MobiDB-lite"/>
    </source>
</evidence>
<feature type="domain" description="VWFD" evidence="11">
    <location>
        <begin position="314"/>
        <end position="495"/>
    </location>
</feature>
<dbReference type="SMART" id="SM00214">
    <property type="entry name" value="VWC"/>
    <property type="match status" value="5"/>
</dbReference>
<dbReference type="SMART" id="SM00832">
    <property type="entry name" value="C8"/>
    <property type="match status" value="8"/>
</dbReference>
<feature type="domain" description="VWFC" evidence="10">
    <location>
        <begin position="1536"/>
        <end position="1605"/>
    </location>
</feature>
<evidence type="ECO:0000313" key="13">
    <source>
        <dbReference type="Proteomes" id="UP000250572"/>
    </source>
</evidence>
<feature type="domain" description="VWFC" evidence="10">
    <location>
        <begin position="3742"/>
        <end position="3827"/>
    </location>
</feature>
<dbReference type="PROSITE" id="PS51233">
    <property type="entry name" value="VWFD"/>
    <property type="match status" value="8"/>
</dbReference>
<dbReference type="Pfam" id="PF01826">
    <property type="entry name" value="TIL"/>
    <property type="match status" value="1"/>
</dbReference>
<dbReference type="FunFam" id="2.10.25.10:FF:000153">
    <property type="entry name" value="MUC5B isoform 1"/>
    <property type="match status" value="1"/>
</dbReference>
<evidence type="ECO:0000256" key="3">
    <source>
        <dbReference type="ARBA" id="ARBA00022729"/>
    </source>
</evidence>
<dbReference type="InterPro" id="IPR050780">
    <property type="entry name" value="Mucin_vWF_Thrombospondin_sf"/>
</dbReference>
<keyword evidence="13" id="KW-1185">Reference proteome</keyword>
<reference evidence="12 13" key="1">
    <citation type="journal article" date="2018" name="G3 (Bethesda)">
        <title>A High-Quality Reference Genome for the Invasive Mosquitofish Gambusia affinis Using a Chicago Library.</title>
        <authorList>
            <person name="Hoffberg S.L."/>
            <person name="Troendle N.J."/>
            <person name="Glenn T.C."/>
            <person name="Mahmud O."/>
            <person name="Louha S."/>
            <person name="Chalopin D."/>
            <person name="Bennetzen J.L."/>
            <person name="Mauricio R."/>
        </authorList>
    </citation>
    <scope>NUCLEOTIDE SEQUENCE [LARGE SCALE GENOMIC DNA]</scope>
    <source>
        <strain evidence="12">NE01/NJP1002.9</strain>
        <tissue evidence="12">Muscle</tissue>
    </source>
</reference>
<dbReference type="PROSITE" id="PS01208">
    <property type="entry name" value="VWFC_1"/>
    <property type="match status" value="3"/>
</dbReference>
<evidence type="ECO:0000313" key="12">
    <source>
        <dbReference type="EMBL" id="PWA30516.1"/>
    </source>
</evidence>
<feature type="region of interest" description="Disordered" evidence="8">
    <location>
        <begin position="3037"/>
        <end position="3064"/>
    </location>
</feature>
<dbReference type="Pfam" id="PF25962">
    <property type="entry name" value="TIL_OTOGL_Mucin"/>
    <property type="match status" value="1"/>
</dbReference>
<comment type="subcellular location">
    <subcellularLocation>
        <location evidence="1">Secreted</location>
    </subcellularLocation>
</comment>
<dbReference type="InterPro" id="IPR058753">
    <property type="entry name" value="TIL_OTOGL_Mucin"/>
</dbReference>
<feature type="compositionally biased region" description="Low complexity" evidence="8">
    <location>
        <begin position="3077"/>
        <end position="3115"/>
    </location>
</feature>
<evidence type="ECO:0000259" key="10">
    <source>
        <dbReference type="PROSITE" id="PS50184"/>
    </source>
</evidence>
<dbReference type="InterPro" id="IPR002919">
    <property type="entry name" value="TIL_dom"/>
</dbReference>
<evidence type="ECO:0000256" key="6">
    <source>
        <dbReference type="ARBA" id="ARBA00023180"/>
    </source>
</evidence>
<dbReference type="GO" id="GO:0031012">
    <property type="term" value="C:extracellular matrix"/>
    <property type="evidence" value="ECO:0007669"/>
    <property type="project" value="TreeGrafter"/>
</dbReference>
<evidence type="ECO:0000256" key="4">
    <source>
        <dbReference type="ARBA" id="ARBA00022737"/>
    </source>
</evidence>
<proteinExistence type="predicted"/>
<dbReference type="InterPro" id="IPR001007">
    <property type="entry name" value="VWF_dom"/>
</dbReference>
<feature type="domain" description="VWFD" evidence="11">
    <location>
        <begin position="1790"/>
        <end position="1960"/>
    </location>
</feature>
<gene>
    <name evidence="12" type="ORF">CCH79_00015340</name>
</gene>
<dbReference type="PROSITE" id="PS50184">
    <property type="entry name" value="VWFC_2"/>
    <property type="match status" value="4"/>
</dbReference>